<evidence type="ECO:0000256" key="1">
    <source>
        <dbReference type="SAM" id="SignalP"/>
    </source>
</evidence>
<keyword evidence="3" id="KW-1185">Reference proteome</keyword>
<dbReference type="SUPFAM" id="SSF54427">
    <property type="entry name" value="NTF2-like"/>
    <property type="match status" value="1"/>
</dbReference>
<proteinExistence type="predicted"/>
<keyword evidence="1" id="KW-0732">Signal</keyword>
<evidence type="ECO:0008006" key="4">
    <source>
        <dbReference type="Google" id="ProtNLM"/>
    </source>
</evidence>
<dbReference type="Gene3D" id="3.10.450.50">
    <property type="match status" value="1"/>
</dbReference>
<dbReference type="InterPro" id="IPR039437">
    <property type="entry name" value="FrzH/put_lumazine-bd"/>
</dbReference>
<gene>
    <name evidence="2" type="ORF">HNQ60_005311</name>
</gene>
<evidence type="ECO:0000313" key="2">
    <source>
        <dbReference type="EMBL" id="MBB6096389.1"/>
    </source>
</evidence>
<accession>A0A841HVV5</accession>
<dbReference type="EMBL" id="JACHHZ010000007">
    <property type="protein sequence ID" value="MBB6096389.1"/>
    <property type="molecule type" value="Genomic_DNA"/>
</dbReference>
<comment type="caution">
    <text evidence="2">The sequence shown here is derived from an EMBL/GenBank/DDBJ whole genome shotgun (WGS) entry which is preliminary data.</text>
</comment>
<sequence>MKTSIARLLTCLVGTAVSPSVAADPLDTALDAYVEGLRKGDLNILQGLFLGEGQFCMNRQEGIRCSSFAAVLPSWIEKPDAQAAGRVRSREVIGSMARVTYQLDFNGTSYLDHLLLYESAGRWRVVAKTTWVEK</sequence>
<dbReference type="AlphaFoldDB" id="A0A841HVV5"/>
<organism evidence="2 3">
    <name type="scientific">Povalibacter uvarum</name>
    <dbReference type="NCBI Taxonomy" id="732238"/>
    <lineage>
        <taxon>Bacteria</taxon>
        <taxon>Pseudomonadati</taxon>
        <taxon>Pseudomonadota</taxon>
        <taxon>Gammaproteobacteria</taxon>
        <taxon>Steroidobacterales</taxon>
        <taxon>Steroidobacteraceae</taxon>
        <taxon>Povalibacter</taxon>
    </lineage>
</organism>
<dbReference type="RefSeq" id="WP_184335771.1">
    <property type="nucleotide sequence ID" value="NZ_JACHHZ010000007.1"/>
</dbReference>
<evidence type="ECO:0000313" key="3">
    <source>
        <dbReference type="Proteomes" id="UP000588068"/>
    </source>
</evidence>
<dbReference type="Pfam" id="PF12893">
    <property type="entry name" value="Lumazine_bd_2"/>
    <property type="match status" value="1"/>
</dbReference>
<reference evidence="2 3" key="1">
    <citation type="submission" date="2020-08" db="EMBL/GenBank/DDBJ databases">
        <title>Genomic Encyclopedia of Type Strains, Phase IV (KMG-IV): sequencing the most valuable type-strain genomes for metagenomic binning, comparative biology and taxonomic classification.</title>
        <authorList>
            <person name="Goeker M."/>
        </authorList>
    </citation>
    <scope>NUCLEOTIDE SEQUENCE [LARGE SCALE GENOMIC DNA]</scope>
    <source>
        <strain evidence="2 3">DSM 26723</strain>
    </source>
</reference>
<protein>
    <recommendedName>
        <fullName evidence="4">Lumazine-binding protein</fullName>
    </recommendedName>
</protein>
<dbReference type="Proteomes" id="UP000588068">
    <property type="component" value="Unassembled WGS sequence"/>
</dbReference>
<name>A0A841HVV5_9GAMM</name>
<dbReference type="InterPro" id="IPR032710">
    <property type="entry name" value="NTF2-like_dom_sf"/>
</dbReference>
<feature type="chain" id="PRO_5032929567" description="Lumazine-binding protein" evidence="1">
    <location>
        <begin position="23"/>
        <end position="134"/>
    </location>
</feature>
<feature type="signal peptide" evidence="1">
    <location>
        <begin position="1"/>
        <end position="22"/>
    </location>
</feature>